<dbReference type="Proteomes" id="UP000726105">
    <property type="component" value="Unassembled WGS sequence"/>
</dbReference>
<dbReference type="InterPro" id="IPR019533">
    <property type="entry name" value="Peptidase_S26"/>
</dbReference>
<dbReference type="Gene3D" id="2.10.109.10">
    <property type="entry name" value="Umud Fragment, subunit A"/>
    <property type="match status" value="1"/>
</dbReference>
<name>A0A935M6N2_9MICO</name>
<sequence length="176" mass="19092">MSGMPPASSAPTPPPKPPKPHHRITVRATRLARTTATTVASHARQVPARVQRLRTTTVPRLGLATVHGRSMEPTLHEGDRLLVLWGGPIVPGRMSLVRLPDSPGGPRPLSVKRVSGPEADQPGRWWIERDNPREGVDSWQVGGIPSEDVVALVVTRLPAFPALRGSLRRLTRGRLG</sequence>
<reference evidence="2 3" key="1">
    <citation type="submission" date="2020-10" db="EMBL/GenBank/DDBJ databases">
        <title>Connecting structure to function with the recovery of over 1000 high-quality activated sludge metagenome-assembled genomes encoding full-length rRNA genes using long-read sequencing.</title>
        <authorList>
            <person name="Singleton C.M."/>
            <person name="Petriglieri F."/>
            <person name="Kristensen J.M."/>
            <person name="Kirkegaard R.H."/>
            <person name="Michaelsen T.Y."/>
            <person name="Andersen M.H."/>
            <person name="Karst S.M."/>
            <person name="Dueholm M.S."/>
            <person name="Nielsen P.H."/>
            <person name="Albertsen M."/>
        </authorList>
    </citation>
    <scope>NUCLEOTIDE SEQUENCE [LARGE SCALE GENOMIC DNA]</scope>
    <source>
        <strain evidence="2">Ega_18-Q3-R5-49_MAXAC.001</strain>
    </source>
</reference>
<organism evidence="2 3">
    <name type="scientific">Candidatus Phosphoribacter hodrii</name>
    <dbReference type="NCBI Taxonomy" id="2953743"/>
    <lineage>
        <taxon>Bacteria</taxon>
        <taxon>Bacillati</taxon>
        <taxon>Actinomycetota</taxon>
        <taxon>Actinomycetes</taxon>
        <taxon>Micrococcales</taxon>
        <taxon>Dermatophilaceae</taxon>
        <taxon>Candidatus Phosphoribacter</taxon>
    </lineage>
</organism>
<evidence type="ECO:0000313" key="3">
    <source>
        <dbReference type="Proteomes" id="UP000726105"/>
    </source>
</evidence>
<feature type="region of interest" description="Disordered" evidence="1">
    <location>
        <begin position="1"/>
        <end position="22"/>
    </location>
</feature>
<proteinExistence type="predicted"/>
<feature type="region of interest" description="Disordered" evidence="1">
    <location>
        <begin position="98"/>
        <end position="122"/>
    </location>
</feature>
<dbReference type="AlphaFoldDB" id="A0A935M6N2"/>
<dbReference type="CDD" id="cd06530">
    <property type="entry name" value="S26_SPase_I"/>
    <property type="match status" value="1"/>
</dbReference>
<dbReference type="GO" id="GO:0006465">
    <property type="term" value="P:signal peptide processing"/>
    <property type="evidence" value="ECO:0007669"/>
    <property type="project" value="InterPro"/>
</dbReference>
<dbReference type="InterPro" id="IPR036286">
    <property type="entry name" value="LexA/Signal_pep-like_sf"/>
</dbReference>
<dbReference type="SUPFAM" id="SSF51306">
    <property type="entry name" value="LexA/Signal peptidase"/>
    <property type="match status" value="1"/>
</dbReference>
<accession>A0A935M6N2</accession>
<protein>
    <submittedName>
        <fullName evidence="2">S26 family signal peptidase</fullName>
    </submittedName>
</protein>
<dbReference type="EMBL" id="JADJIB010000002">
    <property type="protein sequence ID" value="MBK7273129.1"/>
    <property type="molecule type" value="Genomic_DNA"/>
</dbReference>
<evidence type="ECO:0000313" key="2">
    <source>
        <dbReference type="EMBL" id="MBK7273129.1"/>
    </source>
</evidence>
<dbReference type="GO" id="GO:0004252">
    <property type="term" value="F:serine-type endopeptidase activity"/>
    <property type="evidence" value="ECO:0007669"/>
    <property type="project" value="InterPro"/>
</dbReference>
<evidence type="ECO:0000256" key="1">
    <source>
        <dbReference type="SAM" id="MobiDB-lite"/>
    </source>
</evidence>
<feature type="compositionally biased region" description="Low complexity" evidence="1">
    <location>
        <begin position="1"/>
        <end position="10"/>
    </location>
</feature>
<comment type="caution">
    <text evidence="2">The sequence shown here is derived from an EMBL/GenBank/DDBJ whole genome shotgun (WGS) entry which is preliminary data.</text>
</comment>
<gene>
    <name evidence="2" type="ORF">IPI13_08140</name>
</gene>